<dbReference type="Gene3D" id="1.25.40.530">
    <property type="entry name" value="MyTH4 domain"/>
    <property type="match status" value="1"/>
</dbReference>
<dbReference type="InterPro" id="IPR051724">
    <property type="entry name" value="Actin_motor_Myosin"/>
</dbReference>
<sequence>MRDELANPDNAVETLDVGMIDAVCASENPERACRFSVLSGGRMLRFSAESPREALAWMSLLQRSKGDARVQGQEFVVRGWLYMEVANPSERRRSSRRRSMRLRGAAGVAAAPAGSAAAPAPGDAAAALKRRWVVLTESSLDVYRTSERGAAKISSLLLTGQCTVTQPSLQQGQQQRQQQQQQQRAHVRQQDSAGYWLVSVHGSSVVYRLYTGLLTEASRWAGAIHTVVLARPPGTTPTLRLLRHIEAVSGDAVAVEQTYARNPILRHSRHALRSPLLPLPHGDSGLRRPGGSGPDSIQDAAVHMFNIVRGLGALDDPLPAYQAVLRACLAQRPLQDEVYCQLVKQTALGGREAAAGAATGELRRCWELLACASCSIRPSPPVLRYVRFHLKRARDRHGDAAVARCAGFALDALRRTRGRDCAAPSREELHAVAAGAEMSVTVHCQGGGRCRVSVTSHTTAAEVVEKLLSGLAMEDTRNVFALFAQRGPDEGRAIEGHTLVADVLASFESTGGSPPGSGGADGSNGGEEVVPWRLCFRIYCFLDPDRVAPDSVEFVFMFEHAHESAVRGSLPLRDAALWQLAALRLQYEHGDLQAGPRGALPDALHPANVHAVYPVGRLGARLAAQRQWAARAEEASAGADASSQGPGSSVASSASSLVSGERRPQGLLGSAVRRSLLRSLLRRSKPPDAGSCPDGSICGEDSRTSSFSGVVGPRGPGGEELAALPEALAAARAGIASAWLRLQGVGQEQAMVRYMALVREWPGYGSTLFDVECVEGGFPRELWLGVGARALSVYCRGDAVPIETIPYEHVLAFGSPEAGVYRVATRSRTLAFRTAQVVEIAKLMKVYVARLVRRHHVQRSLCSSQGSWSSACP</sequence>
<dbReference type="Pfam" id="PF00784">
    <property type="entry name" value="MyTH4"/>
    <property type="match status" value="1"/>
</dbReference>
<name>A0AAJ7T8J7_PETMA</name>
<dbReference type="Gene3D" id="3.10.20.90">
    <property type="entry name" value="Phosphatidylinositol 3-kinase Catalytic Subunit, Chain A, domain 1"/>
    <property type="match status" value="1"/>
</dbReference>
<evidence type="ECO:0000259" key="3">
    <source>
        <dbReference type="PROSITE" id="PS51016"/>
    </source>
</evidence>
<dbReference type="InterPro" id="IPR019749">
    <property type="entry name" value="Band_41_domain"/>
</dbReference>
<reference evidence="5" key="1">
    <citation type="submission" date="2025-08" db="UniProtKB">
        <authorList>
            <consortium name="RefSeq"/>
        </authorList>
    </citation>
    <scope>IDENTIFICATION</scope>
    <source>
        <tissue evidence="5">Sperm</tissue>
    </source>
</reference>
<dbReference type="InterPro" id="IPR019748">
    <property type="entry name" value="FERM_central"/>
</dbReference>
<dbReference type="InterPro" id="IPR000857">
    <property type="entry name" value="MyTH4_dom"/>
</dbReference>
<dbReference type="PROSITE" id="PS51016">
    <property type="entry name" value="MYTH4"/>
    <property type="match status" value="1"/>
</dbReference>
<organism evidence="4 5">
    <name type="scientific">Petromyzon marinus</name>
    <name type="common">Sea lamprey</name>
    <dbReference type="NCBI Taxonomy" id="7757"/>
    <lineage>
        <taxon>Eukaryota</taxon>
        <taxon>Metazoa</taxon>
        <taxon>Chordata</taxon>
        <taxon>Craniata</taxon>
        <taxon>Vertebrata</taxon>
        <taxon>Cyclostomata</taxon>
        <taxon>Hyperoartia</taxon>
        <taxon>Petromyzontiformes</taxon>
        <taxon>Petromyzontidae</taxon>
        <taxon>Petromyzon</taxon>
    </lineage>
</organism>
<proteinExistence type="predicted"/>
<dbReference type="InterPro" id="IPR014352">
    <property type="entry name" value="FERM/acyl-CoA-bd_prot_sf"/>
</dbReference>
<evidence type="ECO:0000259" key="2">
    <source>
        <dbReference type="PROSITE" id="PS50057"/>
    </source>
</evidence>
<dbReference type="RefSeq" id="XP_032813237.1">
    <property type="nucleotide sequence ID" value="XM_032957346.1"/>
</dbReference>
<dbReference type="PROSITE" id="PS50057">
    <property type="entry name" value="FERM_3"/>
    <property type="match status" value="1"/>
</dbReference>
<protein>
    <submittedName>
        <fullName evidence="5">Unconventional myosin-X-like</fullName>
    </submittedName>
</protein>
<dbReference type="SUPFAM" id="SSF47031">
    <property type="entry name" value="Second domain of FERM"/>
    <property type="match status" value="1"/>
</dbReference>
<dbReference type="Gene3D" id="1.20.80.10">
    <property type="match status" value="1"/>
</dbReference>
<dbReference type="AlphaFoldDB" id="A0AAJ7T8J7"/>
<dbReference type="InterPro" id="IPR038185">
    <property type="entry name" value="MyTH4_dom_sf"/>
</dbReference>
<feature type="compositionally biased region" description="Low complexity" evidence="1">
    <location>
        <begin position="635"/>
        <end position="659"/>
    </location>
</feature>
<dbReference type="Pfam" id="PF00373">
    <property type="entry name" value="FERM_M"/>
    <property type="match status" value="1"/>
</dbReference>
<feature type="domain" description="MyTH4" evidence="3">
    <location>
        <begin position="267"/>
        <end position="433"/>
    </location>
</feature>
<keyword evidence="4" id="KW-1185">Reference proteome</keyword>
<dbReference type="Pfam" id="PF21989">
    <property type="entry name" value="RA_2"/>
    <property type="match status" value="1"/>
</dbReference>
<feature type="region of interest" description="Disordered" evidence="1">
    <location>
        <begin position="635"/>
        <end position="662"/>
    </location>
</feature>
<dbReference type="SMART" id="SM00139">
    <property type="entry name" value="MyTH4"/>
    <property type="match status" value="1"/>
</dbReference>
<feature type="region of interest" description="Disordered" evidence="1">
    <location>
        <begin position="683"/>
        <end position="714"/>
    </location>
</feature>
<dbReference type="Proteomes" id="UP001318040">
    <property type="component" value="Chromosome 19"/>
</dbReference>
<evidence type="ECO:0000313" key="5">
    <source>
        <dbReference type="RefSeq" id="XP_032813237.1"/>
    </source>
</evidence>
<evidence type="ECO:0000256" key="1">
    <source>
        <dbReference type="SAM" id="MobiDB-lite"/>
    </source>
</evidence>
<dbReference type="PANTHER" id="PTHR46049">
    <property type="entry name" value="AGAP003327-PA"/>
    <property type="match status" value="1"/>
</dbReference>
<feature type="domain" description="FERM" evidence="2">
    <location>
        <begin position="438"/>
        <end position="858"/>
    </location>
</feature>
<gene>
    <name evidence="5" type="primary">LOC116943961</name>
</gene>
<dbReference type="PANTHER" id="PTHR46049:SF5">
    <property type="entry name" value="PLECKSTRIN HOMOLOGY DOMAIN-CONTAINING FAMILY H MEMBER 3"/>
    <property type="match status" value="1"/>
</dbReference>
<dbReference type="SMART" id="SM00295">
    <property type="entry name" value="B41"/>
    <property type="match status" value="1"/>
</dbReference>
<dbReference type="GO" id="GO:0005856">
    <property type="term" value="C:cytoskeleton"/>
    <property type="evidence" value="ECO:0007669"/>
    <property type="project" value="InterPro"/>
</dbReference>
<dbReference type="KEGG" id="pmrn:116943961"/>
<dbReference type="Gene3D" id="2.30.29.30">
    <property type="entry name" value="Pleckstrin-homology domain (PH domain)/Phosphotyrosine-binding domain (PTB)"/>
    <property type="match status" value="2"/>
</dbReference>
<dbReference type="SUPFAM" id="SSF50729">
    <property type="entry name" value="PH domain-like"/>
    <property type="match status" value="2"/>
</dbReference>
<dbReference type="InterPro" id="IPR011993">
    <property type="entry name" value="PH-like_dom_sf"/>
</dbReference>
<dbReference type="InterPro" id="IPR035963">
    <property type="entry name" value="FERM_2"/>
</dbReference>
<accession>A0AAJ7T8J7</accession>
<dbReference type="InterPro" id="IPR000299">
    <property type="entry name" value="FERM_domain"/>
</dbReference>
<evidence type="ECO:0000313" key="4">
    <source>
        <dbReference type="Proteomes" id="UP001318040"/>
    </source>
</evidence>